<keyword evidence="3" id="KW-1185">Reference proteome</keyword>
<name>A0A5N5SWR8_9CRUS</name>
<feature type="signal peptide" evidence="1">
    <location>
        <begin position="1"/>
        <end position="23"/>
    </location>
</feature>
<organism evidence="2 3">
    <name type="scientific">Armadillidium nasatum</name>
    <dbReference type="NCBI Taxonomy" id="96803"/>
    <lineage>
        <taxon>Eukaryota</taxon>
        <taxon>Metazoa</taxon>
        <taxon>Ecdysozoa</taxon>
        <taxon>Arthropoda</taxon>
        <taxon>Crustacea</taxon>
        <taxon>Multicrustacea</taxon>
        <taxon>Malacostraca</taxon>
        <taxon>Eumalacostraca</taxon>
        <taxon>Peracarida</taxon>
        <taxon>Isopoda</taxon>
        <taxon>Oniscidea</taxon>
        <taxon>Crinocheta</taxon>
        <taxon>Armadillidiidae</taxon>
        <taxon>Armadillidium</taxon>
    </lineage>
</organism>
<proteinExistence type="predicted"/>
<comment type="caution">
    <text evidence="2">The sequence shown here is derived from an EMBL/GenBank/DDBJ whole genome shotgun (WGS) entry which is preliminary data.</text>
</comment>
<evidence type="ECO:0000256" key="1">
    <source>
        <dbReference type="SAM" id="SignalP"/>
    </source>
</evidence>
<sequence>MRVFIRFIIQAALLMMILTSVISEECVSNSEEEGLCSEKYWCRISCFRHPCPDTWCRIRVERCMKCMCEHHDINKC</sequence>
<gene>
    <name evidence="2" type="ORF">Anas_04329</name>
</gene>
<reference evidence="2 3" key="1">
    <citation type="journal article" date="2019" name="PLoS Biol.">
        <title>Sex chromosomes control vertical transmission of feminizing Wolbachia symbionts in an isopod.</title>
        <authorList>
            <person name="Becking T."/>
            <person name="Chebbi M.A."/>
            <person name="Giraud I."/>
            <person name="Moumen B."/>
            <person name="Laverre T."/>
            <person name="Caubet Y."/>
            <person name="Peccoud J."/>
            <person name="Gilbert C."/>
            <person name="Cordaux R."/>
        </authorList>
    </citation>
    <scope>NUCLEOTIDE SEQUENCE [LARGE SCALE GENOMIC DNA]</scope>
    <source>
        <strain evidence="2">ANa2</strain>
        <tissue evidence="2">Whole body excluding digestive tract and cuticle</tissue>
    </source>
</reference>
<protein>
    <submittedName>
        <fullName evidence="2">Uncharacterized protein</fullName>
    </submittedName>
</protein>
<keyword evidence="1" id="KW-0732">Signal</keyword>
<evidence type="ECO:0000313" key="3">
    <source>
        <dbReference type="Proteomes" id="UP000326759"/>
    </source>
</evidence>
<dbReference type="Proteomes" id="UP000326759">
    <property type="component" value="Unassembled WGS sequence"/>
</dbReference>
<evidence type="ECO:0000313" key="2">
    <source>
        <dbReference type="EMBL" id="KAB7498472.1"/>
    </source>
</evidence>
<feature type="chain" id="PRO_5024335523" evidence="1">
    <location>
        <begin position="24"/>
        <end position="76"/>
    </location>
</feature>
<accession>A0A5N5SWR8</accession>
<dbReference type="AlphaFoldDB" id="A0A5N5SWR8"/>
<dbReference type="EMBL" id="SEYY01019254">
    <property type="protein sequence ID" value="KAB7498472.1"/>
    <property type="molecule type" value="Genomic_DNA"/>
</dbReference>